<evidence type="ECO:0000259" key="1">
    <source>
        <dbReference type="Pfam" id="PF14671"/>
    </source>
</evidence>
<accession>A0A067BPN6</accession>
<dbReference type="Proteomes" id="UP000030745">
    <property type="component" value="Unassembled WGS sequence"/>
</dbReference>
<dbReference type="Gene3D" id="3.90.190.10">
    <property type="entry name" value="Protein tyrosine phosphatase superfamily"/>
    <property type="match status" value="1"/>
</dbReference>
<evidence type="ECO:0000313" key="2">
    <source>
        <dbReference type="EMBL" id="KDO20188.1"/>
    </source>
</evidence>
<dbReference type="KEGG" id="spar:SPRG_13443"/>
<dbReference type="VEuPathDB" id="FungiDB:SPRG_13443"/>
<dbReference type="GeneID" id="24135320"/>
<protein>
    <recommendedName>
        <fullName evidence="1">Dual specificity/tyrosine protein phosphatase N-terminal domain-containing protein</fullName>
    </recommendedName>
</protein>
<evidence type="ECO:0000313" key="3">
    <source>
        <dbReference type="Proteomes" id="UP000030745"/>
    </source>
</evidence>
<keyword evidence="3" id="KW-1185">Reference proteome</keyword>
<dbReference type="STRING" id="695850.A0A067BPN6"/>
<dbReference type="EMBL" id="KK583319">
    <property type="protein sequence ID" value="KDO20188.1"/>
    <property type="molecule type" value="Genomic_DNA"/>
</dbReference>
<dbReference type="SUPFAM" id="SSF52799">
    <property type="entry name" value="(Phosphotyrosine protein) phosphatases II"/>
    <property type="match status" value="1"/>
</dbReference>
<dbReference type="InterPro" id="IPR029260">
    <property type="entry name" value="DSPn"/>
</dbReference>
<dbReference type="InterPro" id="IPR029021">
    <property type="entry name" value="Prot-tyrosine_phosphatase-like"/>
</dbReference>
<dbReference type="AlphaFoldDB" id="A0A067BPN6"/>
<proteinExistence type="predicted"/>
<dbReference type="RefSeq" id="XP_012209076.1">
    <property type="nucleotide sequence ID" value="XM_012353686.1"/>
</dbReference>
<dbReference type="Pfam" id="PF14671">
    <property type="entry name" value="DSPn"/>
    <property type="match status" value="1"/>
</dbReference>
<feature type="domain" description="Dual specificity/tyrosine protein phosphatase N-terminal" evidence="1">
    <location>
        <begin position="22"/>
        <end position="148"/>
    </location>
</feature>
<gene>
    <name evidence="2" type="ORF">SPRG_13443</name>
</gene>
<dbReference type="OrthoDB" id="266663at2759"/>
<dbReference type="CDD" id="cd17657">
    <property type="entry name" value="CDC14_N"/>
    <property type="match status" value="1"/>
</dbReference>
<sequence>MFGDSLGFWRHRVVSLSQAIDFLPGKLCYVAVASQPKPKDNTIFFSIDTQLVYWNYCLVYGPLNIGHVFRFNDIIAEHLAHAAKTNAKVIFYSSTNGQRRANAVCLLCCWAMLFQKLDAATAYAPVERQSFPSFHDVTDFECSYDLSMVAAPAREPGSSTGGVVRAGAA</sequence>
<name>A0A067BPN6_SAPPC</name>
<organism evidence="2 3">
    <name type="scientific">Saprolegnia parasitica (strain CBS 223.65)</name>
    <dbReference type="NCBI Taxonomy" id="695850"/>
    <lineage>
        <taxon>Eukaryota</taxon>
        <taxon>Sar</taxon>
        <taxon>Stramenopiles</taxon>
        <taxon>Oomycota</taxon>
        <taxon>Saprolegniomycetes</taxon>
        <taxon>Saprolegniales</taxon>
        <taxon>Saprolegniaceae</taxon>
        <taxon>Saprolegnia</taxon>
    </lineage>
</organism>
<reference evidence="2 3" key="1">
    <citation type="journal article" date="2013" name="PLoS Genet.">
        <title>Distinctive expansion of potential virulence genes in the genome of the oomycete fish pathogen Saprolegnia parasitica.</title>
        <authorList>
            <person name="Jiang R.H."/>
            <person name="de Bruijn I."/>
            <person name="Haas B.J."/>
            <person name="Belmonte R."/>
            <person name="Lobach L."/>
            <person name="Christie J."/>
            <person name="van den Ackerveken G."/>
            <person name="Bottin A."/>
            <person name="Bulone V."/>
            <person name="Diaz-Moreno S.M."/>
            <person name="Dumas B."/>
            <person name="Fan L."/>
            <person name="Gaulin E."/>
            <person name="Govers F."/>
            <person name="Grenville-Briggs L.J."/>
            <person name="Horner N.R."/>
            <person name="Levin J.Z."/>
            <person name="Mammella M."/>
            <person name="Meijer H.J."/>
            <person name="Morris P."/>
            <person name="Nusbaum C."/>
            <person name="Oome S."/>
            <person name="Phillips A.J."/>
            <person name="van Rooyen D."/>
            <person name="Rzeszutek E."/>
            <person name="Saraiva M."/>
            <person name="Secombes C.J."/>
            <person name="Seidl M.F."/>
            <person name="Snel B."/>
            <person name="Stassen J.H."/>
            <person name="Sykes S."/>
            <person name="Tripathy S."/>
            <person name="van den Berg H."/>
            <person name="Vega-Arreguin J.C."/>
            <person name="Wawra S."/>
            <person name="Young S.K."/>
            <person name="Zeng Q."/>
            <person name="Dieguez-Uribeondo J."/>
            <person name="Russ C."/>
            <person name="Tyler B.M."/>
            <person name="van West P."/>
        </authorList>
    </citation>
    <scope>NUCLEOTIDE SEQUENCE [LARGE SCALE GENOMIC DNA]</scope>
    <source>
        <strain evidence="2 3">CBS 223.65</strain>
    </source>
</reference>